<dbReference type="EMBL" id="UYSG01000659">
    <property type="protein sequence ID" value="VDL20184.1"/>
    <property type="molecule type" value="Genomic_DNA"/>
</dbReference>
<reference evidence="2 4" key="2">
    <citation type="submission" date="2018-11" db="EMBL/GenBank/DDBJ databases">
        <authorList>
            <consortium name="Pathogen Informatics"/>
        </authorList>
    </citation>
    <scope>NUCLEOTIDE SEQUENCE [LARGE SCALE GENOMIC DNA]</scope>
</reference>
<feature type="compositionally biased region" description="Polar residues" evidence="1">
    <location>
        <begin position="75"/>
        <end position="90"/>
    </location>
</feature>
<feature type="region of interest" description="Disordered" evidence="1">
    <location>
        <begin position="56"/>
        <end position="114"/>
    </location>
</feature>
<protein>
    <submittedName>
        <fullName evidence="2 6">Uncharacterized protein</fullName>
    </submittedName>
</protein>
<sequence>MLEEQCFSDDGQRPHYVYSSRTRQPRSILHNPSTANNQSAELLFCSSFIDSDDPLTEDTHVFTSTSSAAPLRPAQRSNSGSRISETASRTQWKRKQQNQRCQKDPPKNLWTSYV</sequence>
<keyword evidence="5" id="KW-1185">Reference proteome</keyword>
<evidence type="ECO:0000256" key="1">
    <source>
        <dbReference type="SAM" id="MobiDB-lite"/>
    </source>
</evidence>
<dbReference type="AlphaFoldDB" id="A0A0R3SD62"/>
<dbReference type="OrthoDB" id="10477405at2759"/>
<proteinExistence type="predicted"/>
<organism evidence="6">
    <name type="scientific">Hymenolepis diminuta</name>
    <name type="common">Rat tapeworm</name>
    <dbReference type="NCBI Taxonomy" id="6216"/>
    <lineage>
        <taxon>Eukaryota</taxon>
        <taxon>Metazoa</taxon>
        <taxon>Spiralia</taxon>
        <taxon>Lophotrochozoa</taxon>
        <taxon>Platyhelminthes</taxon>
        <taxon>Cestoda</taxon>
        <taxon>Eucestoda</taxon>
        <taxon>Cyclophyllidea</taxon>
        <taxon>Hymenolepididae</taxon>
        <taxon>Hymenolepis</taxon>
    </lineage>
</organism>
<reference evidence="3 5" key="3">
    <citation type="submission" date="2019-07" db="EMBL/GenBank/DDBJ databases">
        <authorList>
            <person name="Jastrzebski P J."/>
            <person name="Paukszto L."/>
            <person name="Jastrzebski P J."/>
        </authorList>
    </citation>
    <scope>NUCLEOTIDE SEQUENCE [LARGE SCALE GENOMIC DNA]</scope>
    <source>
        <strain evidence="3 5">WMS-il1</strain>
    </source>
</reference>
<evidence type="ECO:0000313" key="4">
    <source>
        <dbReference type="Proteomes" id="UP000274504"/>
    </source>
</evidence>
<name>A0A0R3SD62_HYMDI</name>
<dbReference type="Proteomes" id="UP000274504">
    <property type="component" value="Unassembled WGS sequence"/>
</dbReference>
<feature type="region of interest" description="Disordered" evidence="1">
    <location>
        <begin position="1"/>
        <end position="34"/>
    </location>
</feature>
<evidence type="ECO:0000313" key="6">
    <source>
        <dbReference type="WBParaSite" id="HDID_0000259201-mRNA-1"/>
    </source>
</evidence>
<dbReference type="Proteomes" id="UP000321570">
    <property type="component" value="Unassembled WGS sequence"/>
</dbReference>
<gene>
    <name evidence="2" type="ORF">HDID_LOCUS2593</name>
    <name evidence="3" type="ORF">WMSIL1_LOCUS11442</name>
</gene>
<dbReference type="EMBL" id="CABIJS010000544">
    <property type="protein sequence ID" value="VUZ53160.1"/>
    <property type="molecule type" value="Genomic_DNA"/>
</dbReference>
<evidence type="ECO:0000313" key="5">
    <source>
        <dbReference type="Proteomes" id="UP000321570"/>
    </source>
</evidence>
<accession>A0A0R3SD62</accession>
<dbReference type="WBParaSite" id="HDID_0000259201-mRNA-1">
    <property type="protein sequence ID" value="HDID_0000259201-mRNA-1"/>
    <property type="gene ID" value="HDID_0000259201"/>
</dbReference>
<reference evidence="6" key="1">
    <citation type="submission" date="2017-02" db="UniProtKB">
        <authorList>
            <consortium name="WormBaseParasite"/>
        </authorList>
    </citation>
    <scope>IDENTIFICATION</scope>
</reference>
<evidence type="ECO:0000313" key="2">
    <source>
        <dbReference type="EMBL" id="VDL20184.1"/>
    </source>
</evidence>
<evidence type="ECO:0000313" key="3">
    <source>
        <dbReference type="EMBL" id="VUZ53160.1"/>
    </source>
</evidence>